<proteinExistence type="predicted"/>
<evidence type="ECO:0000256" key="1">
    <source>
        <dbReference type="SAM" id="MobiDB-lite"/>
    </source>
</evidence>
<keyword evidence="2" id="KW-1185">Reference proteome</keyword>
<dbReference type="AlphaFoldDB" id="A0A914YAN9"/>
<reference evidence="3" key="1">
    <citation type="submission" date="2022-11" db="UniProtKB">
        <authorList>
            <consortium name="WormBaseParasite"/>
        </authorList>
    </citation>
    <scope>IDENTIFICATION</scope>
</reference>
<sequence length="285" mass="31816">MLPWKKAKNERVGYEQKERLFMGDYAEQLGDLKPYIDIMTKYLENCRARSVAVVDFPFFGNILEQMAHDWKITGKEPLDWMPDPCGYRNISRVDAAKKAKEKMTSSKKNHKQSQVPPPSTTAAAPSESPPPPPTPQEDEFNFLPVIPLEPVMIKEKETVKEKIEAKSDTAAAKLEATTTTKKLVNDVQTPSDGSYKNVKKDENDKVAGGVTTDKKNINAIRKVSSSNRRGSRATVGAPTTAAKKTLDESDSKKKEKDQNKEEESDHNKSPKKDNDSKDESIESSS</sequence>
<name>A0A914YAN9_9BILA</name>
<dbReference type="WBParaSite" id="PSU_v2.g16349.t1">
    <property type="protein sequence ID" value="PSU_v2.g16349.t1"/>
    <property type="gene ID" value="PSU_v2.g16349"/>
</dbReference>
<protein>
    <submittedName>
        <fullName evidence="3">Uncharacterized protein</fullName>
    </submittedName>
</protein>
<feature type="region of interest" description="Disordered" evidence="1">
    <location>
        <begin position="96"/>
        <end position="140"/>
    </location>
</feature>
<accession>A0A914YAN9</accession>
<feature type="compositionally biased region" description="Basic and acidic residues" evidence="1">
    <location>
        <begin position="244"/>
        <end position="285"/>
    </location>
</feature>
<evidence type="ECO:0000313" key="3">
    <source>
        <dbReference type="WBParaSite" id="PSU_v2.g16349.t1"/>
    </source>
</evidence>
<evidence type="ECO:0000313" key="2">
    <source>
        <dbReference type="Proteomes" id="UP000887577"/>
    </source>
</evidence>
<feature type="region of interest" description="Disordered" evidence="1">
    <location>
        <begin position="181"/>
        <end position="285"/>
    </location>
</feature>
<dbReference type="Proteomes" id="UP000887577">
    <property type="component" value="Unplaced"/>
</dbReference>
<organism evidence="2 3">
    <name type="scientific">Panagrolaimus superbus</name>
    <dbReference type="NCBI Taxonomy" id="310955"/>
    <lineage>
        <taxon>Eukaryota</taxon>
        <taxon>Metazoa</taxon>
        <taxon>Ecdysozoa</taxon>
        <taxon>Nematoda</taxon>
        <taxon>Chromadorea</taxon>
        <taxon>Rhabditida</taxon>
        <taxon>Tylenchina</taxon>
        <taxon>Panagrolaimomorpha</taxon>
        <taxon>Panagrolaimoidea</taxon>
        <taxon>Panagrolaimidae</taxon>
        <taxon>Panagrolaimus</taxon>
    </lineage>
</organism>